<reference evidence="11" key="2">
    <citation type="submission" date="2021-09" db="EMBL/GenBank/DDBJ databases">
        <authorList>
            <person name="Jia N."/>
            <person name="Wang J."/>
            <person name="Shi W."/>
            <person name="Du L."/>
            <person name="Sun Y."/>
            <person name="Zhan W."/>
            <person name="Jiang J."/>
            <person name="Wang Q."/>
            <person name="Zhang B."/>
            <person name="Ji P."/>
            <person name="Sakyi L.B."/>
            <person name="Cui X."/>
            <person name="Yuan T."/>
            <person name="Jiang B."/>
            <person name="Yang W."/>
            <person name="Lam T.T.-Y."/>
            <person name="Chang Q."/>
            <person name="Ding S."/>
            <person name="Wang X."/>
            <person name="Zhu J."/>
            <person name="Ruan X."/>
            <person name="Zhao L."/>
            <person name="Wei J."/>
            <person name="Que T."/>
            <person name="Du C."/>
            <person name="Cheng J."/>
            <person name="Dai P."/>
            <person name="Han X."/>
            <person name="Huang E."/>
            <person name="Gao Y."/>
            <person name="Liu J."/>
            <person name="Shao H."/>
            <person name="Ye R."/>
            <person name="Li L."/>
            <person name="Wei W."/>
            <person name="Wang X."/>
            <person name="Wang C."/>
            <person name="Huo Q."/>
            <person name="Li W."/>
            <person name="Guo W."/>
            <person name="Chen H."/>
            <person name="Chen S."/>
            <person name="Zhou L."/>
            <person name="Zhou L."/>
            <person name="Ni X."/>
            <person name="Tian J."/>
            <person name="Zhou Y."/>
            <person name="Sheng Y."/>
            <person name="Liu T."/>
            <person name="Pan Y."/>
            <person name="Xia L."/>
            <person name="Li J."/>
            <person name="Zhao F."/>
            <person name="Cao W."/>
        </authorList>
    </citation>
    <scope>NUCLEOTIDE SEQUENCE</scope>
    <source>
        <strain evidence="11">Rsan-2018</strain>
        <tissue evidence="11">Larvae</tissue>
    </source>
</reference>
<dbReference type="InterPro" id="IPR002076">
    <property type="entry name" value="ELO_fam"/>
</dbReference>
<comment type="subcellular location">
    <subcellularLocation>
        <location evidence="1">Membrane</location>
        <topology evidence="1">Multi-pass membrane protein</topology>
    </subcellularLocation>
</comment>
<reference evidence="11" key="1">
    <citation type="journal article" date="2020" name="Cell">
        <title>Large-Scale Comparative Analyses of Tick Genomes Elucidate Their Genetic Diversity and Vector Capacities.</title>
        <authorList>
            <consortium name="Tick Genome and Microbiome Consortium (TIGMIC)"/>
            <person name="Jia N."/>
            <person name="Wang J."/>
            <person name="Shi W."/>
            <person name="Du L."/>
            <person name="Sun Y."/>
            <person name="Zhan W."/>
            <person name="Jiang J.F."/>
            <person name="Wang Q."/>
            <person name="Zhang B."/>
            <person name="Ji P."/>
            <person name="Bell-Sakyi L."/>
            <person name="Cui X.M."/>
            <person name="Yuan T.T."/>
            <person name="Jiang B.G."/>
            <person name="Yang W.F."/>
            <person name="Lam T.T."/>
            <person name="Chang Q.C."/>
            <person name="Ding S.J."/>
            <person name="Wang X.J."/>
            <person name="Zhu J.G."/>
            <person name="Ruan X.D."/>
            <person name="Zhao L."/>
            <person name="Wei J.T."/>
            <person name="Ye R.Z."/>
            <person name="Que T.C."/>
            <person name="Du C.H."/>
            <person name="Zhou Y.H."/>
            <person name="Cheng J.X."/>
            <person name="Dai P.F."/>
            <person name="Guo W.B."/>
            <person name="Han X.H."/>
            <person name="Huang E.J."/>
            <person name="Li L.F."/>
            <person name="Wei W."/>
            <person name="Gao Y.C."/>
            <person name="Liu J.Z."/>
            <person name="Shao H.Z."/>
            <person name="Wang X."/>
            <person name="Wang C.C."/>
            <person name="Yang T.C."/>
            <person name="Huo Q.B."/>
            <person name="Li W."/>
            <person name="Chen H.Y."/>
            <person name="Chen S.E."/>
            <person name="Zhou L.G."/>
            <person name="Ni X.B."/>
            <person name="Tian J.H."/>
            <person name="Sheng Y."/>
            <person name="Liu T."/>
            <person name="Pan Y.S."/>
            <person name="Xia L.Y."/>
            <person name="Li J."/>
            <person name="Zhao F."/>
            <person name="Cao W.C."/>
        </authorList>
    </citation>
    <scope>NUCLEOTIDE SEQUENCE</scope>
    <source>
        <strain evidence="11">Rsan-2018</strain>
    </source>
</reference>
<keyword evidence="6 10" id="KW-1133">Transmembrane helix</keyword>
<dbReference type="PANTHER" id="PTHR11157">
    <property type="entry name" value="FATTY ACID ACYL TRANSFERASE-RELATED"/>
    <property type="match status" value="1"/>
</dbReference>
<dbReference type="Proteomes" id="UP000821837">
    <property type="component" value="Unassembled WGS sequence"/>
</dbReference>
<keyword evidence="2 10" id="KW-0444">Lipid biosynthesis</keyword>
<evidence type="ECO:0000256" key="6">
    <source>
        <dbReference type="ARBA" id="ARBA00022989"/>
    </source>
</evidence>
<dbReference type="GO" id="GO:0034625">
    <property type="term" value="P:fatty acid elongation, monounsaturated fatty acid"/>
    <property type="evidence" value="ECO:0007669"/>
    <property type="project" value="TreeGrafter"/>
</dbReference>
<feature type="transmembrane region" description="Helical" evidence="10">
    <location>
        <begin position="210"/>
        <end position="229"/>
    </location>
</feature>
<evidence type="ECO:0000256" key="9">
    <source>
        <dbReference type="ARBA" id="ARBA00023160"/>
    </source>
</evidence>
<sequence>MVTASIAGNDGAPFFLPRDPRTAHWYFSGNKPLITLLIVAYVYIVKVGGPRFMKNRKPYDGIKPLITFYNAFMVVGSAYYVYAFFTAAYIRNGYSPICQGIDFDARDEGTMALLNLCWWFSMFRILDFLDTFFFVLRKKDSHVSLLHVVHHSLVAFNGWFGITYGADGQVIACVVVNGSVHVVMYTYYCLSSLGPEFRKYLWWKRYITQLQLTQFVVLFVHTLMPFFLNCHYPRSHTYVAMAEAIFFFCLFMNFYVKTYQTKKTHVATKAVANGKMQ</sequence>
<dbReference type="GO" id="GO:0005789">
    <property type="term" value="C:endoplasmic reticulum membrane"/>
    <property type="evidence" value="ECO:0007669"/>
    <property type="project" value="TreeGrafter"/>
</dbReference>
<evidence type="ECO:0000256" key="10">
    <source>
        <dbReference type="RuleBase" id="RU361115"/>
    </source>
</evidence>
<feature type="transmembrane region" description="Helical" evidence="10">
    <location>
        <begin position="143"/>
        <end position="162"/>
    </location>
</feature>
<dbReference type="OrthoDB" id="434092at2759"/>
<keyword evidence="5 10" id="KW-0276">Fatty acid metabolism</keyword>
<keyword evidence="3 10" id="KW-0808">Transferase</keyword>
<accession>A0A9D4Q4K6</accession>
<feature type="transmembrane region" description="Helical" evidence="10">
    <location>
        <begin position="23"/>
        <end position="45"/>
    </location>
</feature>
<dbReference type="PANTHER" id="PTHR11157:SF69">
    <property type="entry name" value="ELONGATION OF VERY LONG CHAIN FATTY ACIDS PROTEIN 7"/>
    <property type="match status" value="1"/>
</dbReference>
<keyword evidence="12" id="KW-1185">Reference proteome</keyword>
<dbReference type="GO" id="GO:0019367">
    <property type="term" value="P:fatty acid elongation, saturated fatty acid"/>
    <property type="evidence" value="ECO:0007669"/>
    <property type="project" value="TreeGrafter"/>
</dbReference>
<keyword evidence="4 10" id="KW-0812">Transmembrane</keyword>
<proteinExistence type="inferred from homology"/>
<dbReference type="GO" id="GO:0030148">
    <property type="term" value="P:sphingolipid biosynthetic process"/>
    <property type="evidence" value="ECO:0007669"/>
    <property type="project" value="TreeGrafter"/>
</dbReference>
<dbReference type="EMBL" id="JABSTV010001248">
    <property type="protein sequence ID" value="KAH7967848.1"/>
    <property type="molecule type" value="Genomic_DNA"/>
</dbReference>
<evidence type="ECO:0000256" key="3">
    <source>
        <dbReference type="ARBA" id="ARBA00022679"/>
    </source>
</evidence>
<dbReference type="AlphaFoldDB" id="A0A9D4Q4K6"/>
<evidence type="ECO:0000256" key="5">
    <source>
        <dbReference type="ARBA" id="ARBA00022832"/>
    </source>
</evidence>
<keyword evidence="8 10" id="KW-0472">Membrane</keyword>
<evidence type="ECO:0000256" key="7">
    <source>
        <dbReference type="ARBA" id="ARBA00023098"/>
    </source>
</evidence>
<dbReference type="Pfam" id="PF01151">
    <property type="entry name" value="ELO"/>
    <property type="match status" value="1"/>
</dbReference>
<dbReference type="GO" id="GO:0034626">
    <property type="term" value="P:fatty acid elongation, polyunsaturated fatty acid"/>
    <property type="evidence" value="ECO:0007669"/>
    <property type="project" value="TreeGrafter"/>
</dbReference>
<dbReference type="EC" id="2.3.1.199" evidence="10"/>
<dbReference type="GO" id="GO:0042761">
    <property type="term" value="P:very long-chain fatty acid biosynthetic process"/>
    <property type="evidence" value="ECO:0007669"/>
    <property type="project" value="TreeGrafter"/>
</dbReference>
<feature type="transmembrane region" description="Helical" evidence="10">
    <location>
        <begin position="110"/>
        <end position="136"/>
    </location>
</feature>
<comment type="catalytic activity">
    <reaction evidence="10">
        <text>a very-long-chain acyl-CoA + malonyl-CoA + H(+) = a very-long-chain 3-oxoacyl-CoA + CO2 + CoA</text>
        <dbReference type="Rhea" id="RHEA:32727"/>
        <dbReference type="ChEBI" id="CHEBI:15378"/>
        <dbReference type="ChEBI" id="CHEBI:16526"/>
        <dbReference type="ChEBI" id="CHEBI:57287"/>
        <dbReference type="ChEBI" id="CHEBI:57384"/>
        <dbReference type="ChEBI" id="CHEBI:90725"/>
        <dbReference type="ChEBI" id="CHEBI:90736"/>
        <dbReference type="EC" id="2.3.1.199"/>
    </reaction>
</comment>
<gene>
    <name evidence="11" type="ORF">HPB52_002966</name>
</gene>
<name>A0A9D4Q4K6_RHISA</name>
<evidence type="ECO:0000313" key="11">
    <source>
        <dbReference type="EMBL" id="KAH7967848.1"/>
    </source>
</evidence>
<feature type="transmembrane region" description="Helical" evidence="10">
    <location>
        <begin position="235"/>
        <end position="256"/>
    </location>
</feature>
<feature type="transmembrane region" description="Helical" evidence="10">
    <location>
        <begin position="168"/>
        <end position="190"/>
    </location>
</feature>
<dbReference type="GO" id="GO:0009922">
    <property type="term" value="F:fatty acid elongase activity"/>
    <property type="evidence" value="ECO:0007669"/>
    <property type="project" value="UniProtKB-EC"/>
</dbReference>
<comment type="similarity">
    <text evidence="10">Belongs to the ELO family.</text>
</comment>
<evidence type="ECO:0000256" key="4">
    <source>
        <dbReference type="ARBA" id="ARBA00022692"/>
    </source>
</evidence>
<protein>
    <recommendedName>
        <fullName evidence="10">Elongation of very long chain fatty acids protein</fullName>
        <ecNumber evidence="10">2.3.1.199</ecNumber>
    </recommendedName>
    <alternativeName>
        <fullName evidence="10">Very-long-chain 3-oxoacyl-CoA synthase</fullName>
    </alternativeName>
</protein>
<comment type="caution">
    <text evidence="11">The sequence shown here is derived from an EMBL/GenBank/DDBJ whole genome shotgun (WGS) entry which is preliminary data.</text>
</comment>
<keyword evidence="9 10" id="KW-0275">Fatty acid biosynthesis</keyword>
<feature type="transmembrane region" description="Helical" evidence="10">
    <location>
        <begin position="66"/>
        <end position="90"/>
    </location>
</feature>
<evidence type="ECO:0000256" key="1">
    <source>
        <dbReference type="ARBA" id="ARBA00004141"/>
    </source>
</evidence>
<evidence type="ECO:0000256" key="8">
    <source>
        <dbReference type="ARBA" id="ARBA00023136"/>
    </source>
</evidence>
<evidence type="ECO:0000313" key="12">
    <source>
        <dbReference type="Proteomes" id="UP000821837"/>
    </source>
</evidence>
<evidence type="ECO:0000256" key="2">
    <source>
        <dbReference type="ARBA" id="ARBA00022516"/>
    </source>
</evidence>
<dbReference type="VEuPathDB" id="VectorBase:RSAN_030901"/>
<keyword evidence="7 10" id="KW-0443">Lipid metabolism</keyword>
<organism evidence="11 12">
    <name type="scientific">Rhipicephalus sanguineus</name>
    <name type="common">Brown dog tick</name>
    <name type="synonym">Ixodes sanguineus</name>
    <dbReference type="NCBI Taxonomy" id="34632"/>
    <lineage>
        <taxon>Eukaryota</taxon>
        <taxon>Metazoa</taxon>
        <taxon>Ecdysozoa</taxon>
        <taxon>Arthropoda</taxon>
        <taxon>Chelicerata</taxon>
        <taxon>Arachnida</taxon>
        <taxon>Acari</taxon>
        <taxon>Parasitiformes</taxon>
        <taxon>Ixodida</taxon>
        <taxon>Ixodoidea</taxon>
        <taxon>Ixodidae</taxon>
        <taxon>Rhipicephalinae</taxon>
        <taxon>Rhipicephalus</taxon>
        <taxon>Rhipicephalus</taxon>
    </lineage>
</organism>